<gene>
    <name evidence="7" type="ORF">MB84_01190</name>
</gene>
<dbReference type="PANTHER" id="PTHR44379">
    <property type="entry name" value="OXIDOREDUCTASE WITH IRON-SULFUR SUBUNIT"/>
    <property type="match status" value="1"/>
</dbReference>
<keyword evidence="8" id="KW-1185">Reference proteome</keyword>
<dbReference type="Gene3D" id="3.10.20.30">
    <property type="match status" value="1"/>
</dbReference>
<dbReference type="Pfam" id="PF00111">
    <property type="entry name" value="Fer2"/>
    <property type="match status" value="1"/>
</dbReference>
<dbReference type="InterPro" id="IPR012675">
    <property type="entry name" value="Beta-grasp_dom_sf"/>
</dbReference>
<dbReference type="Proteomes" id="UP000035050">
    <property type="component" value="Chromosome"/>
</dbReference>
<dbReference type="PATRIC" id="fig|573737.6.peg.1004"/>
<dbReference type="RefSeq" id="WP_046289814.1">
    <property type="nucleotide sequence ID" value="NZ_CP011253.3"/>
</dbReference>
<accession>A0A0E3Y8X5</accession>
<dbReference type="GO" id="GO:0016491">
    <property type="term" value="F:oxidoreductase activity"/>
    <property type="evidence" value="ECO:0007669"/>
    <property type="project" value="UniProtKB-KW"/>
</dbReference>
<dbReference type="OrthoDB" id="9179439at2"/>
<keyword evidence="1" id="KW-0001">2Fe-2S</keyword>
<dbReference type="GO" id="GO:0046872">
    <property type="term" value="F:metal ion binding"/>
    <property type="evidence" value="ECO:0007669"/>
    <property type="project" value="UniProtKB-KW"/>
</dbReference>
<dbReference type="PANTHER" id="PTHR44379:SF2">
    <property type="entry name" value="BLR6218 PROTEIN"/>
    <property type="match status" value="1"/>
</dbReference>
<dbReference type="HOGENOM" id="CLU_052511_3_0_4"/>
<dbReference type="InterPro" id="IPR036884">
    <property type="entry name" value="2Fe-2S-bd_dom_sf"/>
</dbReference>
<evidence type="ECO:0000313" key="7">
    <source>
        <dbReference type="EMBL" id="AKC68365.1"/>
    </source>
</evidence>
<dbReference type="KEGG" id="pox:MB84_01190"/>
<keyword evidence="2" id="KW-0479">Metal-binding</keyword>
<proteinExistence type="predicted"/>
<dbReference type="InterPro" id="IPR006058">
    <property type="entry name" value="2Fe2S_fd_BS"/>
</dbReference>
<dbReference type="SUPFAM" id="SSF54292">
    <property type="entry name" value="2Fe-2S ferredoxin-like"/>
    <property type="match status" value="1"/>
</dbReference>
<organism evidence="7 8">
    <name type="scientific">Pandoraea oxalativorans</name>
    <dbReference type="NCBI Taxonomy" id="573737"/>
    <lineage>
        <taxon>Bacteria</taxon>
        <taxon>Pseudomonadati</taxon>
        <taxon>Pseudomonadota</taxon>
        <taxon>Betaproteobacteria</taxon>
        <taxon>Burkholderiales</taxon>
        <taxon>Burkholderiaceae</taxon>
        <taxon>Pandoraea</taxon>
    </lineage>
</organism>
<dbReference type="InterPro" id="IPR036010">
    <property type="entry name" value="2Fe-2S_ferredoxin-like_sf"/>
</dbReference>
<feature type="domain" description="2Fe-2S ferredoxin-type" evidence="6">
    <location>
        <begin position="1"/>
        <end position="75"/>
    </location>
</feature>
<name>A0A0E3Y8X5_9BURK</name>
<keyword evidence="3" id="KW-0560">Oxidoreductase</keyword>
<dbReference type="InterPro" id="IPR051452">
    <property type="entry name" value="Diverse_Oxidoreductases"/>
</dbReference>
<evidence type="ECO:0000256" key="1">
    <source>
        <dbReference type="ARBA" id="ARBA00022714"/>
    </source>
</evidence>
<dbReference type="SUPFAM" id="SSF47741">
    <property type="entry name" value="CO dehydrogenase ISP C-domain like"/>
    <property type="match status" value="1"/>
</dbReference>
<dbReference type="EMBL" id="CP011253">
    <property type="protein sequence ID" value="AKC68365.1"/>
    <property type="molecule type" value="Genomic_DNA"/>
</dbReference>
<keyword evidence="5" id="KW-0411">Iron-sulfur</keyword>
<dbReference type="PROSITE" id="PS00197">
    <property type="entry name" value="2FE2S_FER_1"/>
    <property type="match status" value="1"/>
</dbReference>
<evidence type="ECO:0000259" key="6">
    <source>
        <dbReference type="PROSITE" id="PS51085"/>
    </source>
</evidence>
<evidence type="ECO:0000256" key="3">
    <source>
        <dbReference type="ARBA" id="ARBA00023002"/>
    </source>
</evidence>
<reference evidence="7" key="1">
    <citation type="submission" date="2016-06" db="EMBL/GenBank/DDBJ databases">
        <title>Pandoraea oxalativorans DSM 23570 Genome Sequencing.</title>
        <authorList>
            <person name="Ee R."/>
            <person name="Lim Y.-L."/>
            <person name="Yong D."/>
            <person name="Yin W.-F."/>
            <person name="Chan K.-G."/>
        </authorList>
    </citation>
    <scope>NUCLEOTIDE SEQUENCE</scope>
    <source>
        <strain evidence="7">DSM 23570</strain>
    </source>
</reference>
<sequence>MEFQLNGRPFVFDGEDDTPLLWVIRDAAGLTGTKYGCGIGACGACTVHIEGVATRTCVLPVSAVAGKRITTVEALSPARSHPIQQAWIAKDVPQCGYCQSGMVMAAAALLDKHPHPTDAQIDEAMTNLCRCATYHRIREAIHDAAKR</sequence>
<protein>
    <submittedName>
        <fullName evidence="7">(2Fe-2S)-binding protein</fullName>
    </submittedName>
</protein>
<dbReference type="InterPro" id="IPR002888">
    <property type="entry name" value="2Fe-2S-bd"/>
</dbReference>
<dbReference type="CDD" id="cd00207">
    <property type="entry name" value="fer2"/>
    <property type="match status" value="1"/>
</dbReference>
<dbReference type="Pfam" id="PF01799">
    <property type="entry name" value="Fer2_2"/>
    <property type="match status" value="1"/>
</dbReference>
<evidence type="ECO:0000313" key="8">
    <source>
        <dbReference type="Proteomes" id="UP000035050"/>
    </source>
</evidence>
<dbReference type="GO" id="GO:0051537">
    <property type="term" value="F:2 iron, 2 sulfur cluster binding"/>
    <property type="evidence" value="ECO:0007669"/>
    <property type="project" value="UniProtKB-KW"/>
</dbReference>
<dbReference type="PROSITE" id="PS51085">
    <property type="entry name" value="2FE2S_FER_2"/>
    <property type="match status" value="1"/>
</dbReference>
<evidence type="ECO:0000256" key="2">
    <source>
        <dbReference type="ARBA" id="ARBA00022723"/>
    </source>
</evidence>
<evidence type="ECO:0000256" key="4">
    <source>
        <dbReference type="ARBA" id="ARBA00023004"/>
    </source>
</evidence>
<keyword evidence="4" id="KW-0408">Iron</keyword>
<dbReference type="Gene3D" id="1.10.150.120">
    <property type="entry name" value="[2Fe-2S]-binding domain"/>
    <property type="match status" value="1"/>
</dbReference>
<dbReference type="AlphaFoldDB" id="A0A0E3Y8X5"/>
<evidence type="ECO:0000256" key="5">
    <source>
        <dbReference type="ARBA" id="ARBA00023014"/>
    </source>
</evidence>
<dbReference type="InterPro" id="IPR001041">
    <property type="entry name" value="2Fe-2S_ferredoxin-type"/>
</dbReference>